<reference evidence="4 5" key="1">
    <citation type="journal article" date="2016" name="Antonie Van Leeuwenhoek">
        <title>Dongia soli sp. nov., isolated from soil from Dokdo, Korea.</title>
        <authorList>
            <person name="Kim D.U."/>
            <person name="Lee H."/>
            <person name="Kim H."/>
            <person name="Kim S.G."/>
            <person name="Ka J.O."/>
        </authorList>
    </citation>
    <scope>NUCLEOTIDE SEQUENCE [LARGE SCALE GENOMIC DNA]</scope>
    <source>
        <strain evidence="4 5">D78</strain>
    </source>
</reference>
<dbReference type="EMBL" id="JAXCLW010000001">
    <property type="protein sequence ID" value="MDY0881832.1"/>
    <property type="molecule type" value="Genomic_DNA"/>
</dbReference>
<dbReference type="SMART" id="SM00822">
    <property type="entry name" value="PKS_KR"/>
    <property type="match status" value="1"/>
</dbReference>
<dbReference type="PRINTS" id="PR00081">
    <property type="entry name" value="GDHRDH"/>
</dbReference>
<sequence length="264" mass="27270">MRAAWPADLLMQDFRDRKILITGSSRGIGAAVARAFAELGAKIVLHGREETAGLRDLAADIGATATHRPSIVTGNFADSEATRRAVDQAIAQLGGLDILINNAGTMMGRHPAAGLAEAVLDEILSLNAKSVVTAAQQAFPALRKSSAAAIVNTTSISARSGGSAGSLAYSGAKAFVSTATRSLATEWAGDGIRVNAVSPGTIDTDFHRRYSSPEKLAATAARIPQKRLGQAEDCVGAYLFLASHSLAGYITGQVIEVNGGALMP</sequence>
<dbReference type="Proteomes" id="UP001279642">
    <property type="component" value="Unassembled WGS sequence"/>
</dbReference>
<keyword evidence="5" id="KW-1185">Reference proteome</keyword>
<dbReference type="SUPFAM" id="SSF51735">
    <property type="entry name" value="NAD(P)-binding Rossmann-fold domains"/>
    <property type="match status" value="1"/>
</dbReference>
<dbReference type="Gene3D" id="3.40.50.720">
    <property type="entry name" value="NAD(P)-binding Rossmann-like Domain"/>
    <property type="match status" value="1"/>
</dbReference>
<dbReference type="InterPro" id="IPR036291">
    <property type="entry name" value="NAD(P)-bd_dom_sf"/>
</dbReference>
<dbReference type="PRINTS" id="PR00080">
    <property type="entry name" value="SDRFAMILY"/>
</dbReference>
<gene>
    <name evidence="4" type="ORF">SMD27_03180</name>
</gene>
<dbReference type="InterPro" id="IPR057326">
    <property type="entry name" value="KR_dom"/>
</dbReference>
<dbReference type="InterPro" id="IPR002347">
    <property type="entry name" value="SDR_fam"/>
</dbReference>
<dbReference type="RefSeq" id="WP_320506878.1">
    <property type="nucleotide sequence ID" value="NZ_JAXCLW010000001.1"/>
</dbReference>
<dbReference type="PANTHER" id="PTHR43639:SF1">
    <property type="entry name" value="SHORT-CHAIN DEHYDROGENASE_REDUCTASE FAMILY PROTEIN"/>
    <property type="match status" value="1"/>
</dbReference>
<evidence type="ECO:0000256" key="1">
    <source>
        <dbReference type="ARBA" id="ARBA00006484"/>
    </source>
</evidence>
<evidence type="ECO:0000256" key="2">
    <source>
        <dbReference type="ARBA" id="ARBA00023002"/>
    </source>
</evidence>
<feature type="domain" description="Ketoreductase" evidence="3">
    <location>
        <begin position="17"/>
        <end position="234"/>
    </location>
</feature>
<comment type="similarity">
    <text evidence="1">Belongs to the short-chain dehydrogenases/reductases (SDR) family.</text>
</comment>
<organism evidence="4 5">
    <name type="scientific">Dongia soli</name>
    <dbReference type="NCBI Taxonomy" id="600628"/>
    <lineage>
        <taxon>Bacteria</taxon>
        <taxon>Pseudomonadati</taxon>
        <taxon>Pseudomonadota</taxon>
        <taxon>Alphaproteobacteria</taxon>
        <taxon>Rhodospirillales</taxon>
        <taxon>Dongiaceae</taxon>
        <taxon>Dongia</taxon>
    </lineage>
</organism>
<accession>A0ABU5E6C1</accession>
<name>A0ABU5E6C1_9PROT</name>
<evidence type="ECO:0000259" key="3">
    <source>
        <dbReference type="SMART" id="SM00822"/>
    </source>
</evidence>
<evidence type="ECO:0000313" key="5">
    <source>
        <dbReference type="Proteomes" id="UP001279642"/>
    </source>
</evidence>
<comment type="caution">
    <text evidence="4">The sequence shown here is derived from an EMBL/GenBank/DDBJ whole genome shotgun (WGS) entry which is preliminary data.</text>
</comment>
<dbReference type="CDD" id="cd05233">
    <property type="entry name" value="SDR_c"/>
    <property type="match status" value="1"/>
</dbReference>
<dbReference type="PANTHER" id="PTHR43639">
    <property type="entry name" value="OXIDOREDUCTASE, SHORT-CHAIN DEHYDROGENASE/REDUCTASE FAMILY (AFU_ORTHOLOGUE AFUA_5G02870)"/>
    <property type="match status" value="1"/>
</dbReference>
<dbReference type="Pfam" id="PF13561">
    <property type="entry name" value="adh_short_C2"/>
    <property type="match status" value="1"/>
</dbReference>
<keyword evidence="2" id="KW-0560">Oxidoreductase</keyword>
<protein>
    <submittedName>
        <fullName evidence="4">SDR family oxidoreductase</fullName>
    </submittedName>
</protein>
<evidence type="ECO:0000313" key="4">
    <source>
        <dbReference type="EMBL" id="MDY0881832.1"/>
    </source>
</evidence>
<proteinExistence type="inferred from homology"/>